<dbReference type="PIRSF" id="PIRSF006060">
    <property type="entry name" value="AA_transporter"/>
    <property type="match status" value="1"/>
</dbReference>
<dbReference type="RefSeq" id="WP_345197828.1">
    <property type="nucleotide sequence ID" value="NZ_BAABFL010000452.1"/>
</dbReference>
<dbReference type="InterPro" id="IPR002293">
    <property type="entry name" value="AA/rel_permease1"/>
</dbReference>
<evidence type="ECO:0000256" key="6">
    <source>
        <dbReference type="SAM" id="Phobius"/>
    </source>
</evidence>
<organism evidence="7 8">
    <name type="scientific">Kistimonas scapharcae</name>
    <dbReference type="NCBI Taxonomy" id="1036133"/>
    <lineage>
        <taxon>Bacteria</taxon>
        <taxon>Pseudomonadati</taxon>
        <taxon>Pseudomonadota</taxon>
        <taxon>Gammaproteobacteria</taxon>
        <taxon>Oceanospirillales</taxon>
        <taxon>Endozoicomonadaceae</taxon>
        <taxon>Kistimonas</taxon>
    </lineage>
</organism>
<protein>
    <submittedName>
        <fullName evidence="7">L-methionine/branched-chain amino acid transporter</fullName>
    </submittedName>
</protein>
<comment type="caution">
    <text evidence="7">The sequence shown here is derived from an EMBL/GenBank/DDBJ whole genome shotgun (WGS) entry which is preliminary data.</text>
</comment>
<dbReference type="InterPro" id="IPR050367">
    <property type="entry name" value="APC_superfamily"/>
</dbReference>
<feature type="transmembrane region" description="Helical" evidence="6">
    <location>
        <begin position="147"/>
        <end position="166"/>
    </location>
</feature>
<dbReference type="Gene3D" id="1.20.1740.10">
    <property type="entry name" value="Amino acid/polyamine transporter I"/>
    <property type="match status" value="1"/>
</dbReference>
<feature type="transmembrane region" description="Helical" evidence="6">
    <location>
        <begin position="178"/>
        <end position="201"/>
    </location>
</feature>
<sequence>MNELRKEIGLLQGIGLMSTSLLGMGIFVVPSVAATLSGETSLWAWPILILLIVPVALTFARLGQQFPNAGGAAYFVGRAYGPAWDKLTAVLFLSVIPVAIPAGLHIASGFWYAMFDLTPMGELLIQLLTLMLILFLGLLGAKISGNVQIAIALIIAALVVAIWYFGELTVKDSVPGDFELVAVGEAIGVIFWCFIGLEAFAHMGEEFKCPERDFPRAMVIGFVLSGIVYWAYSAAVLKFGAYGSPEQEVTSMPTILYLLFGDNARYIAGVAGYLASFASINIYQQGFARLVWAQARQERLPALLHRTSGRDVPANALITVIIVSVISTVAVAVFALPLDDLIRFTNGNFIMVYVLSMAAGWKVFRGFPRWLAGFSVILSLILLSMLGTDCWYVLGIFCAYWIMLLLYKRLLSRHIHKMKHTTL</sequence>
<dbReference type="PANTHER" id="PTHR42770:SF13">
    <property type="entry name" value="L-METHIONINE_BRANCHED-CHAIN AMINO ACID EXPORTER YJEH"/>
    <property type="match status" value="1"/>
</dbReference>
<comment type="subcellular location">
    <subcellularLocation>
        <location evidence="1">Cell membrane</location>
        <topology evidence="1">Multi-pass membrane protein</topology>
    </subcellularLocation>
</comment>
<evidence type="ECO:0000256" key="1">
    <source>
        <dbReference type="ARBA" id="ARBA00004651"/>
    </source>
</evidence>
<evidence type="ECO:0000313" key="8">
    <source>
        <dbReference type="Proteomes" id="UP001500604"/>
    </source>
</evidence>
<evidence type="ECO:0000256" key="4">
    <source>
        <dbReference type="ARBA" id="ARBA00022989"/>
    </source>
</evidence>
<feature type="transmembrane region" description="Helical" evidence="6">
    <location>
        <begin position="341"/>
        <end position="360"/>
    </location>
</feature>
<keyword evidence="4 6" id="KW-1133">Transmembrane helix</keyword>
<dbReference type="EMBL" id="BAABFL010000452">
    <property type="protein sequence ID" value="GAA4651452.1"/>
    <property type="molecule type" value="Genomic_DNA"/>
</dbReference>
<dbReference type="Proteomes" id="UP001500604">
    <property type="component" value="Unassembled WGS sequence"/>
</dbReference>
<evidence type="ECO:0000256" key="5">
    <source>
        <dbReference type="ARBA" id="ARBA00023136"/>
    </source>
</evidence>
<feature type="transmembrane region" description="Helical" evidence="6">
    <location>
        <begin position="87"/>
        <end position="111"/>
    </location>
</feature>
<keyword evidence="8" id="KW-1185">Reference proteome</keyword>
<name>A0ABP8V911_9GAMM</name>
<feature type="transmembrane region" description="Helical" evidence="6">
    <location>
        <begin position="123"/>
        <end position="140"/>
    </location>
</feature>
<feature type="transmembrane region" description="Helical" evidence="6">
    <location>
        <begin position="367"/>
        <end position="385"/>
    </location>
</feature>
<proteinExistence type="predicted"/>
<feature type="transmembrane region" description="Helical" evidence="6">
    <location>
        <begin position="213"/>
        <end position="232"/>
    </location>
</feature>
<dbReference type="PANTHER" id="PTHR42770">
    <property type="entry name" value="AMINO ACID TRANSPORTER-RELATED"/>
    <property type="match status" value="1"/>
</dbReference>
<evidence type="ECO:0000256" key="3">
    <source>
        <dbReference type="ARBA" id="ARBA00022692"/>
    </source>
</evidence>
<feature type="transmembrane region" description="Helical" evidence="6">
    <location>
        <begin position="266"/>
        <end position="292"/>
    </location>
</feature>
<evidence type="ECO:0000313" key="7">
    <source>
        <dbReference type="EMBL" id="GAA4651452.1"/>
    </source>
</evidence>
<accession>A0ABP8V911</accession>
<feature type="transmembrane region" description="Helical" evidence="6">
    <location>
        <begin position="42"/>
        <end position="60"/>
    </location>
</feature>
<reference evidence="8" key="1">
    <citation type="journal article" date="2019" name="Int. J. Syst. Evol. Microbiol.">
        <title>The Global Catalogue of Microorganisms (GCM) 10K type strain sequencing project: providing services to taxonomists for standard genome sequencing and annotation.</title>
        <authorList>
            <consortium name="The Broad Institute Genomics Platform"/>
            <consortium name="The Broad Institute Genome Sequencing Center for Infectious Disease"/>
            <person name="Wu L."/>
            <person name="Ma J."/>
        </authorList>
    </citation>
    <scope>NUCLEOTIDE SEQUENCE [LARGE SCALE GENOMIC DNA]</scope>
    <source>
        <strain evidence="8">JCM 17805</strain>
    </source>
</reference>
<keyword evidence="2" id="KW-1003">Cell membrane</keyword>
<keyword evidence="3 6" id="KW-0812">Transmembrane</keyword>
<keyword evidence="5 6" id="KW-0472">Membrane</keyword>
<evidence type="ECO:0000256" key="2">
    <source>
        <dbReference type="ARBA" id="ARBA00022475"/>
    </source>
</evidence>
<dbReference type="Pfam" id="PF13520">
    <property type="entry name" value="AA_permease_2"/>
    <property type="match status" value="1"/>
</dbReference>
<feature type="transmembrane region" description="Helical" evidence="6">
    <location>
        <begin position="312"/>
        <end position="335"/>
    </location>
</feature>
<dbReference type="NCBIfam" id="NF008245">
    <property type="entry name" value="PRK11021.1"/>
    <property type="match status" value="1"/>
</dbReference>
<feature type="transmembrane region" description="Helical" evidence="6">
    <location>
        <begin position="391"/>
        <end position="410"/>
    </location>
</feature>
<feature type="transmembrane region" description="Helical" evidence="6">
    <location>
        <begin position="12"/>
        <end position="36"/>
    </location>
</feature>
<gene>
    <name evidence="7" type="primary">yjeH</name>
    <name evidence="7" type="ORF">GCM10023116_37360</name>
</gene>